<keyword evidence="2" id="KW-1185">Reference proteome</keyword>
<dbReference type="Proteomes" id="UP000274920">
    <property type="component" value="Unassembled WGS sequence"/>
</dbReference>
<evidence type="ECO:0000313" key="1">
    <source>
        <dbReference type="EMBL" id="RRK32051.1"/>
    </source>
</evidence>
<organism evidence="1 2">
    <name type="scientific">Schaedlerella arabinosiphila</name>
    <dbReference type="NCBI Taxonomy" id="2044587"/>
    <lineage>
        <taxon>Bacteria</taxon>
        <taxon>Bacillati</taxon>
        <taxon>Bacillota</taxon>
        <taxon>Clostridia</taxon>
        <taxon>Lachnospirales</taxon>
        <taxon>Lachnospiraceae</taxon>
        <taxon>Schaedlerella</taxon>
    </lineage>
</organism>
<evidence type="ECO:0000313" key="2">
    <source>
        <dbReference type="Proteomes" id="UP000274920"/>
    </source>
</evidence>
<dbReference type="Pfam" id="PF18941">
    <property type="entry name" value="DUF5688"/>
    <property type="match status" value="1"/>
</dbReference>
<reference evidence="1" key="1">
    <citation type="submission" date="2018-10" db="EMBL/GenBank/DDBJ databases">
        <title>Schaedlerella arabinophila gen. nov. sp. nov., isolated from the mouse intestinal tract and comparative analysis with the genome of the closely related altered Schaedler flora strain ASF502.</title>
        <authorList>
            <person name="Miyake S."/>
            <person name="Soh M."/>
            <person name="Seedorf H."/>
        </authorList>
    </citation>
    <scope>NUCLEOTIDE SEQUENCE [LARGE SCALE GENOMIC DNA]</scope>
    <source>
        <strain evidence="1">DSM 106076</strain>
    </source>
</reference>
<name>A0A426DH62_9FIRM</name>
<dbReference type="InterPro" id="IPR043743">
    <property type="entry name" value="DUF5688"/>
</dbReference>
<comment type="caution">
    <text evidence="1">The sequence shown here is derived from an EMBL/GenBank/DDBJ whole genome shotgun (WGS) entry which is preliminary data.</text>
</comment>
<accession>A0A426DH62</accession>
<sequence>MNRNEFINYAAENVRLYLPQTFESAQVSVVESIKENGRKIPALLIRRQGDILVPSILLEGAYNDYRSGKSLETCVKWIADLRVKYDNPKCLSDLRYVKDYEAIKNKLKIKLCDLELNRDWLKDKAYTLHGDFAAVYCVTICENEEQTFNMPIVKQLIEEWKISLRQIHEDALLSERAERAVLFEMDAYISSIMTGDGSIRNLLDGKTEWHPEIAEAPILCLTNNSMRNGASMILQKDLMKRVGEIIGSDFYILPSSIHETLLVPDIGIMDTSGLSQMVKEINENEVELCDKLSDKVQYYDRAKGVFENAERRNQVRTPVTTNREFDMGKAPVFA</sequence>
<proteinExistence type="predicted"/>
<gene>
    <name evidence="1" type="ORF">EBB54_12225</name>
</gene>
<dbReference type="AlphaFoldDB" id="A0A426DH62"/>
<dbReference type="EMBL" id="RHJS01000002">
    <property type="protein sequence ID" value="RRK32051.1"/>
    <property type="molecule type" value="Genomic_DNA"/>
</dbReference>
<protein>
    <submittedName>
        <fullName evidence="1">Uncharacterized protein</fullName>
    </submittedName>
</protein>